<dbReference type="InterPro" id="IPR016035">
    <property type="entry name" value="Acyl_Trfase/lysoPLipase"/>
</dbReference>
<dbReference type="InterPro" id="IPR020806">
    <property type="entry name" value="PKS_PP-bd"/>
</dbReference>
<dbReference type="EMBL" id="CP089984">
    <property type="protein sequence ID" value="WXB17706.1"/>
    <property type="molecule type" value="Genomic_DNA"/>
</dbReference>
<dbReference type="InterPro" id="IPR013968">
    <property type="entry name" value="PKS_KR"/>
</dbReference>
<dbReference type="Pfam" id="PF00109">
    <property type="entry name" value="ketoacyl-synt"/>
    <property type="match status" value="1"/>
</dbReference>
<dbReference type="InterPro" id="IPR036736">
    <property type="entry name" value="ACP-like_sf"/>
</dbReference>
<evidence type="ECO:0000313" key="7">
    <source>
        <dbReference type="Proteomes" id="UP001370348"/>
    </source>
</evidence>
<dbReference type="SUPFAM" id="SSF53901">
    <property type="entry name" value="Thiolase-like"/>
    <property type="match status" value="1"/>
</dbReference>
<evidence type="ECO:0000256" key="1">
    <source>
        <dbReference type="ARBA" id="ARBA00022450"/>
    </source>
</evidence>
<dbReference type="InterPro" id="IPR018201">
    <property type="entry name" value="Ketoacyl_synth_AS"/>
</dbReference>
<dbReference type="SMART" id="SM00822">
    <property type="entry name" value="PKS_KR"/>
    <property type="match status" value="1"/>
</dbReference>
<evidence type="ECO:0000313" key="6">
    <source>
        <dbReference type="EMBL" id="WXB17706.1"/>
    </source>
</evidence>
<organism evidence="6 7">
    <name type="scientific">Pendulispora albinea</name>
    <dbReference type="NCBI Taxonomy" id="2741071"/>
    <lineage>
        <taxon>Bacteria</taxon>
        <taxon>Pseudomonadati</taxon>
        <taxon>Myxococcota</taxon>
        <taxon>Myxococcia</taxon>
        <taxon>Myxococcales</taxon>
        <taxon>Sorangiineae</taxon>
        <taxon>Pendulisporaceae</taxon>
        <taxon>Pendulispora</taxon>
    </lineage>
</organism>
<gene>
    <name evidence="6" type="ORF">LZC94_10635</name>
</gene>
<feature type="domain" description="Ketosynthase family 3 (KS3)" evidence="5">
    <location>
        <begin position="36"/>
        <end position="462"/>
    </location>
</feature>
<dbReference type="InterPro" id="IPR014043">
    <property type="entry name" value="Acyl_transferase_dom"/>
</dbReference>
<evidence type="ECO:0000259" key="5">
    <source>
        <dbReference type="PROSITE" id="PS52004"/>
    </source>
</evidence>
<proteinExistence type="predicted"/>
<dbReference type="Gene3D" id="3.30.70.3290">
    <property type="match status" value="1"/>
</dbReference>
<evidence type="ECO:0000256" key="2">
    <source>
        <dbReference type="ARBA" id="ARBA00022553"/>
    </source>
</evidence>
<dbReference type="SMART" id="SM00825">
    <property type="entry name" value="PKS_KS"/>
    <property type="match status" value="1"/>
</dbReference>
<dbReference type="SUPFAM" id="SSF52151">
    <property type="entry name" value="FabD/lysophospholipase-like"/>
    <property type="match status" value="1"/>
</dbReference>
<reference evidence="6 7" key="1">
    <citation type="submission" date="2021-12" db="EMBL/GenBank/DDBJ databases">
        <title>Discovery of the Pendulisporaceae a myxobacterial family with distinct sporulation behavior and unique specialized metabolism.</title>
        <authorList>
            <person name="Garcia R."/>
            <person name="Popoff A."/>
            <person name="Bader C.D."/>
            <person name="Loehr J."/>
            <person name="Walesch S."/>
            <person name="Walt C."/>
            <person name="Boldt J."/>
            <person name="Bunk B."/>
            <person name="Haeckl F.J.F.P.J."/>
            <person name="Gunesch A.P."/>
            <person name="Birkelbach J."/>
            <person name="Nuebel U."/>
            <person name="Pietschmann T."/>
            <person name="Bach T."/>
            <person name="Mueller R."/>
        </authorList>
    </citation>
    <scope>NUCLEOTIDE SEQUENCE [LARGE SCALE GENOMIC DNA]</scope>
    <source>
        <strain evidence="6 7">MSr11954</strain>
    </source>
</reference>
<name>A0ABZ2M3A0_9BACT</name>
<dbReference type="Gene3D" id="3.40.366.10">
    <property type="entry name" value="Malonyl-Coenzyme A Acyl Carrier Protein, domain 2"/>
    <property type="match status" value="1"/>
</dbReference>
<dbReference type="RefSeq" id="WP_394827347.1">
    <property type="nucleotide sequence ID" value="NZ_CP089984.1"/>
</dbReference>
<dbReference type="SUPFAM" id="SSF51735">
    <property type="entry name" value="NAD(P)-binding Rossmann-fold domains"/>
    <property type="match status" value="2"/>
</dbReference>
<dbReference type="PROSITE" id="PS00606">
    <property type="entry name" value="KS3_1"/>
    <property type="match status" value="1"/>
</dbReference>
<dbReference type="Pfam" id="PF00698">
    <property type="entry name" value="Acyl_transf_1"/>
    <property type="match status" value="1"/>
</dbReference>
<feature type="domain" description="Carrier" evidence="4">
    <location>
        <begin position="1313"/>
        <end position="1387"/>
    </location>
</feature>
<dbReference type="PANTHER" id="PTHR43775:SF37">
    <property type="entry name" value="SI:DKEY-61P9.11"/>
    <property type="match status" value="1"/>
</dbReference>
<dbReference type="CDD" id="cd08955">
    <property type="entry name" value="KR_2_FAS_SDR_x"/>
    <property type="match status" value="1"/>
</dbReference>
<dbReference type="PROSITE" id="PS00012">
    <property type="entry name" value="PHOSPHOPANTETHEINE"/>
    <property type="match status" value="1"/>
</dbReference>
<dbReference type="InterPro" id="IPR020841">
    <property type="entry name" value="PKS_Beta-ketoAc_synthase_dom"/>
</dbReference>
<dbReference type="Gene3D" id="3.40.50.720">
    <property type="entry name" value="NAD(P)-binding Rossmann-like Domain"/>
    <property type="match status" value="1"/>
</dbReference>
<dbReference type="InterPro" id="IPR001227">
    <property type="entry name" value="Ac_transferase_dom_sf"/>
</dbReference>
<dbReference type="InterPro" id="IPR014031">
    <property type="entry name" value="Ketoacyl_synth_C"/>
</dbReference>
<dbReference type="InterPro" id="IPR036291">
    <property type="entry name" value="NAD(P)-bd_dom_sf"/>
</dbReference>
<dbReference type="InterPro" id="IPR009081">
    <property type="entry name" value="PP-bd_ACP"/>
</dbReference>
<dbReference type="InterPro" id="IPR016039">
    <property type="entry name" value="Thiolase-like"/>
</dbReference>
<dbReference type="PROSITE" id="PS50075">
    <property type="entry name" value="CARRIER"/>
    <property type="match status" value="1"/>
</dbReference>
<dbReference type="SMART" id="SM00823">
    <property type="entry name" value="PKS_PP"/>
    <property type="match status" value="1"/>
</dbReference>
<dbReference type="Gene3D" id="3.40.47.10">
    <property type="match status" value="1"/>
</dbReference>
<dbReference type="InterPro" id="IPR006162">
    <property type="entry name" value="Ppantetheine_attach_site"/>
</dbReference>
<dbReference type="CDD" id="cd00833">
    <property type="entry name" value="PKS"/>
    <property type="match status" value="1"/>
</dbReference>
<dbReference type="InterPro" id="IPR050091">
    <property type="entry name" value="PKS_NRPS_Biosynth_Enz"/>
</dbReference>
<dbReference type="InterPro" id="IPR057326">
    <property type="entry name" value="KR_dom"/>
</dbReference>
<dbReference type="Proteomes" id="UP001370348">
    <property type="component" value="Chromosome"/>
</dbReference>
<dbReference type="InterPro" id="IPR014030">
    <property type="entry name" value="Ketoacyl_synth_N"/>
</dbReference>
<keyword evidence="1" id="KW-0596">Phosphopantetheine</keyword>
<dbReference type="SUPFAM" id="SSF47336">
    <property type="entry name" value="ACP-like"/>
    <property type="match status" value="1"/>
</dbReference>
<keyword evidence="7" id="KW-1185">Reference proteome</keyword>
<dbReference type="Pfam" id="PF22621">
    <property type="entry name" value="CurL-like_PKS_C"/>
    <property type="match status" value="1"/>
</dbReference>
<protein>
    <submittedName>
        <fullName evidence="6">Type I polyketide synthase</fullName>
    </submittedName>
</protein>
<evidence type="ECO:0000256" key="3">
    <source>
        <dbReference type="ARBA" id="ARBA00022679"/>
    </source>
</evidence>
<sequence length="1408" mass="148637">MSQNGTSAADLTALQQALLTIAKLQNKLAAQSRGEGEAIAIVGMGCRLAGGVDGPERLRELLWQGREALSAIPAGRGALQGLYDPDPAKPGKACMRRAGFIDDVDSFDAEFFHITRREAEGIDPQQRLFLEVSWEALEHAGIAPDRLAGTRTGVFAGVHAKDYAHLGAPGLEKIGAHYSTGVDASYVAGRLAYFLGLEGPVMTIDTACSSSLVAVHQACQSLRTGESKLAIAGGVKLLLSPHLSVFLSKAGALSPAGHCRAFDRAADGMVQGEGCGVVILKRLKDAEREGDRILAVIRGSAVNHNGASGGLTVPSPRAQEALYRLAIEQARVSARDIDYLEAHGTGTRLGDPIELQGVARVYGAARTAAEDPLWIGSSKPNVGHTEAAAGVAGLLKAVLVLQAGEVPPAANFESPTSGFAWDGSAMAVAREGVLLRRAERPHLAAVSSFGMSGVNAHAIVEARDAARESGGEAPYVLVLSARSDAALRQLAARYARWFAGEGDRAAAYDRCATAGMGRAHHDARIAIVAGTDEELASRLRAAAEGREERGVLRGRVAVPRRSGPVFVFGGELARSWQPKSVLALLRQSDVFRERARAVDAHFRRLAGGSVLDRIGVDGDALFGVDALFLVQVALTDLWRSYGVEPAGIHGHGAGAIAASVIAGRLSIEEGVRRVASGSFAAAGEPVAPGAEGASDAGEEDGVVVEVPAAAPDGDVRYAMLSKVGELYCAGFPIRFEGVYPGGRRASLPTYPWQRERYWWDEPSAPVASNDASAPASSREASPSAADELFFEIAWNELPPIGAEATLAGTWLIVSERPEEVEPLAARLSEAGGNVITAHAGPRFEKLSPASYRLDLADVGAFARLLRDLSGAVGILVCSSSSAGDPATFECPETLRAKAHGEAVAVTSLVQAIAQVGWLKAPRLYLITRGAQPVTAADHRTLAIAAAPLWGLGRVLAYEHPELRCTRIDRDPADSNSSSDSNSNFARDILSVLRARDAAAPEDEVAFRGGRRFVASLQKGRHPSAPERTLRLRSDRTYLVTGGLGGIGLRLAAWLVARGACHLALFGRKAESPTAREALEPLRAAGAQVHTFRVDVSSTESVAGALAILRRDLPPLAGVFHSAGVLDDGSILRLEPWQFSAVMAPKVQGAWNLHTLLTEPSIELFVLFSSTASMIGAPGQANYAAANAFLDALAHLRRGRGQPALSLQWGSWGEVGMAAADHRRGERLAGRGMRSMSVDEALLAMEIAILEGAERPAARGVAALDPEAWCRSHPTVSRSSLFRELVAERALPEAPRPPRLRDELLTLASGERHRALEARLKEMVGDVSGVSPERLSTTASFVTIGIDSVMSLELRDLVTERLEVSLPLVSFVDESTIEGLANELLQHFAAASVLGTAPAAGQASTRILL</sequence>
<keyword evidence="2" id="KW-0597">Phosphoprotein</keyword>
<dbReference type="SMART" id="SM00827">
    <property type="entry name" value="PKS_AT"/>
    <property type="match status" value="1"/>
</dbReference>
<accession>A0ABZ2M3A0</accession>
<keyword evidence="3" id="KW-0808">Transferase</keyword>
<dbReference type="Pfam" id="PF08659">
    <property type="entry name" value="KR"/>
    <property type="match status" value="1"/>
</dbReference>
<dbReference type="PANTHER" id="PTHR43775">
    <property type="entry name" value="FATTY ACID SYNTHASE"/>
    <property type="match status" value="1"/>
</dbReference>
<dbReference type="PROSITE" id="PS52004">
    <property type="entry name" value="KS3_2"/>
    <property type="match status" value="1"/>
</dbReference>
<dbReference type="Gene3D" id="1.10.1200.10">
    <property type="entry name" value="ACP-like"/>
    <property type="match status" value="1"/>
</dbReference>
<dbReference type="Pfam" id="PF02801">
    <property type="entry name" value="Ketoacyl-synt_C"/>
    <property type="match status" value="1"/>
</dbReference>
<dbReference type="Pfam" id="PF00550">
    <property type="entry name" value="PP-binding"/>
    <property type="match status" value="1"/>
</dbReference>
<evidence type="ECO:0000259" key="4">
    <source>
        <dbReference type="PROSITE" id="PS50075"/>
    </source>
</evidence>